<dbReference type="PIRSF" id="PIRSF017082">
    <property type="entry name" value="YflP"/>
    <property type="match status" value="1"/>
</dbReference>
<dbReference type="InterPro" id="IPR042100">
    <property type="entry name" value="Bug_dom1"/>
</dbReference>
<evidence type="ECO:0000313" key="4">
    <source>
        <dbReference type="Proteomes" id="UP001596270"/>
    </source>
</evidence>
<gene>
    <name evidence="3" type="ORF">ACFQND_05725</name>
</gene>
<reference evidence="4" key="1">
    <citation type="journal article" date="2019" name="Int. J. Syst. Evol. Microbiol.">
        <title>The Global Catalogue of Microorganisms (GCM) 10K type strain sequencing project: providing services to taxonomists for standard genome sequencing and annotation.</title>
        <authorList>
            <consortium name="The Broad Institute Genomics Platform"/>
            <consortium name="The Broad Institute Genome Sequencing Center for Infectious Disease"/>
            <person name="Wu L."/>
            <person name="Ma J."/>
        </authorList>
    </citation>
    <scope>NUCLEOTIDE SEQUENCE [LARGE SCALE GENOMIC DNA]</scope>
    <source>
        <strain evidence="4">CCUG 39402</strain>
    </source>
</reference>
<proteinExistence type="inferred from homology"/>
<evidence type="ECO:0000313" key="3">
    <source>
        <dbReference type="EMBL" id="MFC6280729.1"/>
    </source>
</evidence>
<comment type="caution">
    <text evidence="3">The sequence shown here is derived from an EMBL/GenBank/DDBJ whole genome shotgun (WGS) entry which is preliminary data.</text>
</comment>
<evidence type="ECO:0000256" key="2">
    <source>
        <dbReference type="SAM" id="SignalP"/>
    </source>
</evidence>
<dbReference type="Gene3D" id="3.40.190.10">
    <property type="entry name" value="Periplasmic binding protein-like II"/>
    <property type="match status" value="1"/>
</dbReference>
<feature type="signal peptide" evidence="2">
    <location>
        <begin position="1"/>
        <end position="30"/>
    </location>
</feature>
<feature type="chain" id="PRO_5045614522" evidence="2">
    <location>
        <begin position="31"/>
        <end position="327"/>
    </location>
</feature>
<dbReference type="CDD" id="cd13578">
    <property type="entry name" value="PBP2_Bug27"/>
    <property type="match status" value="1"/>
</dbReference>
<dbReference type="PANTHER" id="PTHR42928">
    <property type="entry name" value="TRICARBOXYLATE-BINDING PROTEIN"/>
    <property type="match status" value="1"/>
</dbReference>
<dbReference type="PANTHER" id="PTHR42928:SF5">
    <property type="entry name" value="BLR1237 PROTEIN"/>
    <property type="match status" value="1"/>
</dbReference>
<dbReference type="RefSeq" id="WP_371435694.1">
    <property type="nucleotide sequence ID" value="NZ_JBHSRS010000013.1"/>
</dbReference>
<accession>A0ABW1TT12</accession>
<dbReference type="Proteomes" id="UP001596270">
    <property type="component" value="Unassembled WGS sequence"/>
</dbReference>
<dbReference type="Gene3D" id="3.40.190.150">
    <property type="entry name" value="Bordetella uptake gene, domain 1"/>
    <property type="match status" value="1"/>
</dbReference>
<keyword evidence="2" id="KW-0732">Signal</keyword>
<comment type="similarity">
    <text evidence="1">Belongs to the UPF0065 (bug) family.</text>
</comment>
<organism evidence="3 4">
    <name type="scientific">Polaromonas aquatica</name>
    <dbReference type="NCBI Taxonomy" id="332657"/>
    <lineage>
        <taxon>Bacteria</taxon>
        <taxon>Pseudomonadati</taxon>
        <taxon>Pseudomonadota</taxon>
        <taxon>Betaproteobacteria</taxon>
        <taxon>Burkholderiales</taxon>
        <taxon>Comamonadaceae</taxon>
        <taxon>Polaromonas</taxon>
    </lineage>
</organism>
<dbReference type="Pfam" id="PF03401">
    <property type="entry name" value="TctC"/>
    <property type="match status" value="1"/>
</dbReference>
<dbReference type="EMBL" id="JBHSRS010000013">
    <property type="protein sequence ID" value="MFC6280729.1"/>
    <property type="molecule type" value="Genomic_DNA"/>
</dbReference>
<sequence length="327" mass="34269">MMNPVSILRRCALLALMSASILGGAAWAQAWPGKPVKLVVPFPPGGGNDIFARELAQELQKRLGQPFVVDNRGGASGNIGITAVAKSPADGYTLLVVSNTLVTNPGLSSQLPYDVYKDFVPVTLAANLPVVLVTGSQVAPKTLPSLIAYAKANPGKLTYGTAGIGSPHHLTTEYFSARAGVNMLHVPFKGQGQIVPEIVAGRVDLAFLAISSVTQFLPTGRVRGLAVASSQRTGLAPDLPTLAESGLPGVSIDWWLGVLAPAGTPDEIVQKLNAEIVALCKQPEFRARLAAQGIDAIGSTQEAFAKVLRDEVPRWTQVVKTAGIKAE</sequence>
<protein>
    <submittedName>
        <fullName evidence="3">Bug family tripartite tricarboxylate transporter substrate binding protein</fullName>
    </submittedName>
</protein>
<evidence type="ECO:0000256" key="1">
    <source>
        <dbReference type="ARBA" id="ARBA00006987"/>
    </source>
</evidence>
<name>A0ABW1TT12_9BURK</name>
<dbReference type="SUPFAM" id="SSF53850">
    <property type="entry name" value="Periplasmic binding protein-like II"/>
    <property type="match status" value="1"/>
</dbReference>
<dbReference type="InterPro" id="IPR005064">
    <property type="entry name" value="BUG"/>
</dbReference>
<keyword evidence="4" id="KW-1185">Reference proteome</keyword>